<dbReference type="Pfam" id="PF00128">
    <property type="entry name" value="Alpha-amylase"/>
    <property type="match status" value="1"/>
</dbReference>
<dbReference type="HAMAP" id="MF_00685">
    <property type="entry name" value="GlgB"/>
    <property type="match status" value="1"/>
</dbReference>
<dbReference type="InterPro" id="IPR013780">
    <property type="entry name" value="Glyco_hydro_b"/>
</dbReference>
<dbReference type="InterPro" id="IPR006047">
    <property type="entry name" value="GH13_cat_dom"/>
</dbReference>
<keyword evidence="13" id="KW-1185">Reference proteome</keyword>
<dbReference type="FunFam" id="3.20.20.80:FF:000003">
    <property type="entry name" value="1,4-alpha-glucan branching enzyme GlgB"/>
    <property type="match status" value="1"/>
</dbReference>
<keyword evidence="7 9" id="KW-0320">Glycogen biosynthesis</keyword>
<feature type="active site" description="Nucleophile" evidence="9 10">
    <location>
        <position position="319"/>
    </location>
</feature>
<dbReference type="NCBIfam" id="TIGR01515">
    <property type="entry name" value="branching_enzym"/>
    <property type="match status" value="1"/>
</dbReference>
<dbReference type="InterPro" id="IPR017853">
    <property type="entry name" value="GH"/>
</dbReference>
<dbReference type="PIRSF" id="PIRSF000463">
    <property type="entry name" value="GlgB"/>
    <property type="match status" value="1"/>
</dbReference>
<evidence type="ECO:0000256" key="9">
    <source>
        <dbReference type="HAMAP-Rule" id="MF_00685"/>
    </source>
</evidence>
<dbReference type="Pfam" id="PF02806">
    <property type="entry name" value="Alpha-amylase_C"/>
    <property type="match status" value="1"/>
</dbReference>
<reference evidence="13" key="1">
    <citation type="submission" date="2010-03" db="EMBL/GenBank/DDBJ databases">
        <title>The genome sequence of Synergistetes sp. SGP1.</title>
        <authorList>
            <consortium name="metaHIT consortium -- http://www.metahit.eu/"/>
            <person name="Pajon A."/>
            <person name="Turner K."/>
            <person name="Parkhill J."/>
            <person name="Wade W."/>
            <person name="Vartoukian S."/>
        </authorList>
    </citation>
    <scope>NUCLEOTIDE SEQUENCE [LARGE SCALE GENOMIC DNA]</scope>
    <source>
        <strain evidence="13">SGP1</strain>
    </source>
</reference>
<keyword evidence="6 9" id="KW-0808">Transferase</keyword>
<dbReference type="InterPro" id="IPR044143">
    <property type="entry name" value="GlgB_N_E_set_prok"/>
</dbReference>
<reference evidence="12 13" key="2">
    <citation type="submission" date="2010-03" db="EMBL/GenBank/DDBJ databases">
        <authorList>
            <person name="Pajon A."/>
        </authorList>
    </citation>
    <scope>NUCLEOTIDE SEQUENCE [LARGE SCALE GENOMIC DNA]</scope>
    <source>
        <strain evidence="12 13">SGP1</strain>
    </source>
</reference>
<evidence type="ECO:0000256" key="10">
    <source>
        <dbReference type="PIRSR" id="PIRSR000463-1"/>
    </source>
</evidence>
<evidence type="ECO:0000256" key="5">
    <source>
        <dbReference type="ARBA" id="ARBA00022676"/>
    </source>
</evidence>
<dbReference type="InterPro" id="IPR004193">
    <property type="entry name" value="Glyco_hydro_13_N"/>
</dbReference>
<dbReference type="AlphaFoldDB" id="A0AB94IY60"/>
<dbReference type="NCBIfam" id="NF003811">
    <property type="entry name" value="PRK05402.1"/>
    <property type="match status" value="1"/>
</dbReference>
<accession>A0AB94IY60</accession>
<proteinExistence type="inferred from homology"/>
<dbReference type="RefSeq" id="WP_015556796.1">
    <property type="nucleotide sequence ID" value="NC_021038.1"/>
</dbReference>
<keyword evidence="5 9" id="KW-0328">Glycosyltransferase</keyword>
<dbReference type="CDD" id="cd02855">
    <property type="entry name" value="E_set_GBE_prok_N"/>
    <property type="match status" value="1"/>
</dbReference>
<dbReference type="GO" id="GO:0005829">
    <property type="term" value="C:cytosol"/>
    <property type="evidence" value="ECO:0007669"/>
    <property type="project" value="TreeGrafter"/>
</dbReference>
<dbReference type="PANTHER" id="PTHR43651">
    <property type="entry name" value="1,4-ALPHA-GLUCAN-BRANCHING ENZYME"/>
    <property type="match status" value="1"/>
</dbReference>
<dbReference type="GO" id="GO:0005978">
    <property type="term" value="P:glycogen biosynthetic process"/>
    <property type="evidence" value="ECO:0007669"/>
    <property type="project" value="UniProtKB-UniRule"/>
</dbReference>
<dbReference type="InterPro" id="IPR013783">
    <property type="entry name" value="Ig-like_fold"/>
</dbReference>
<dbReference type="FunFam" id="2.60.40.1180:FF:000002">
    <property type="entry name" value="1,4-alpha-glucan branching enzyme GlgB"/>
    <property type="match status" value="1"/>
</dbReference>
<organism evidence="12 13">
    <name type="scientific">Fretibacterium fastidiosum</name>
    <dbReference type="NCBI Taxonomy" id="651822"/>
    <lineage>
        <taxon>Bacteria</taxon>
        <taxon>Thermotogati</taxon>
        <taxon>Synergistota</taxon>
        <taxon>Synergistia</taxon>
        <taxon>Synergistales</taxon>
        <taxon>Aminobacteriaceae</taxon>
        <taxon>Fretibacterium</taxon>
    </lineage>
</organism>
<comment type="function">
    <text evidence="9">Catalyzes the formation of the alpha-1,6-glucosidic linkages in glycogen by scission of a 1,4-alpha-linked oligosaccharide from growing alpha-1,4-glucan chains and the subsequent attachment of the oligosaccharide to the alpha-1,6 position.</text>
</comment>
<dbReference type="PANTHER" id="PTHR43651:SF3">
    <property type="entry name" value="1,4-ALPHA-GLUCAN-BRANCHING ENZYME"/>
    <property type="match status" value="1"/>
</dbReference>
<evidence type="ECO:0000256" key="2">
    <source>
        <dbReference type="ARBA" id="ARBA00004964"/>
    </source>
</evidence>
<comment type="catalytic activity">
    <reaction evidence="1 9">
        <text>Transfers a segment of a (1-&gt;4)-alpha-D-glucan chain to a primary hydroxy group in a similar glucan chain.</text>
        <dbReference type="EC" id="2.4.1.18"/>
    </reaction>
</comment>
<keyword evidence="8 9" id="KW-0119">Carbohydrate metabolism</keyword>
<dbReference type="Pfam" id="PF02922">
    <property type="entry name" value="CBM_48"/>
    <property type="match status" value="1"/>
</dbReference>
<comment type="pathway">
    <text evidence="2 9">Glycan biosynthesis; glycogen biosynthesis.</text>
</comment>
<comment type="subunit">
    <text evidence="9">Monomer.</text>
</comment>
<sequence length="651" mass="74796">MKQQNAVRYGVSPLTDYDIFLFKQGTHYSLYNKMGAQRFADKDGTEGVAFSVWAPNAQEVSVVGSFNGWTPGAHPLSPRWDGSGIWEGFIPGLKRWDLYKFHLRNSRGEEKDKMDPFARSFEVPPRTSSVVHWPEYEWGDGDWMRARPKNLSLSAPWSVYEVHLGSWRRHWDNGLSLSYREMAEELPAYCTDMGFTAVEFLPVMEHPFYGSWGYQMLGFFAPTSRYGTPEDFMALVDALHRSGIAVILDWVPSHFPTDDFGLARYDGTALYEHEDPRKGYHPDWGSYIFNYGRNEVRSYLISSAAFWIDQYHADALRIDAVASMLYLDYSRKEGQWTPNVYGGRENLEAISLLQDLNRELYGRFHDVQTIAEESTDWPMVTRPVFLGGLGFGMKWNMGWMHDTLDYMSLESVYRAWHQNQLTFSIWYAFSENFMLPLSHDEVVHGKRSLMNKMSGDWWQKRANLRLLYGYMWTHPGKKLLFMGCELGQGLEWNNDAALEWHLLDKPEFRGIQQWVRDLNGALKQYPPLHERDFSPAGFRWVDCTDWQQSVIAWLRMGERRDEYVLCAANFTPVPREGYRVGVPCGGFWREVLNSDATVYGGSGMGNKGGMEAETIPCHNLPCSLPLTLPPLAIVVFHFTGAPSSEGPQGKA</sequence>
<evidence type="ECO:0000313" key="12">
    <source>
        <dbReference type="EMBL" id="CBL28649.1"/>
    </source>
</evidence>
<dbReference type="Gene3D" id="3.20.20.80">
    <property type="entry name" value="Glycosidases"/>
    <property type="match status" value="1"/>
</dbReference>
<feature type="active site" description="Proton donor" evidence="9 10">
    <location>
        <position position="372"/>
    </location>
</feature>
<feature type="domain" description="Glycosyl hydrolase family 13 catalytic" evidence="11">
    <location>
        <begin position="161"/>
        <end position="539"/>
    </location>
</feature>
<dbReference type="EMBL" id="FP929056">
    <property type="protein sequence ID" value="CBL28649.1"/>
    <property type="molecule type" value="Genomic_DNA"/>
</dbReference>
<dbReference type="SUPFAM" id="SSF51445">
    <property type="entry name" value="(Trans)glycosidases"/>
    <property type="match status" value="1"/>
</dbReference>
<dbReference type="SMART" id="SM00642">
    <property type="entry name" value="Aamy"/>
    <property type="match status" value="1"/>
</dbReference>
<dbReference type="EC" id="2.4.1.18" evidence="9"/>
<evidence type="ECO:0000259" key="11">
    <source>
        <dbReference type="SMART" id="SM00642"/>
    </source>
</evidence>
<dbReference type="GO" id="GO:0043169">
    <property type="term" value="F:cation binding"/>
    <property type="evidence" value="ECO:0007669"/>
    <property type="project" value="InterPro"/>
</dbReference>
<comment type="similarity">
    <text evidence="3 9">Belongs to the glycosyl hydrolase 13 family. GlgB subfamily.</text>
</comment>
<evidence type="ECO:0000313" key="13">
    <source>
        <dbReference type="Proteomes" id="UP000008957"/>
    </source>
</evidence>
<dbReference type="SUPFAM" id="SSF81296">
    <property type="entry name" value="E set domains"/>
    <property type="match status" value="1"/>
</dbReference>
<dbReference type="GO" id="GO:0003844">
    <property type="term" value="F:1,4-alpha-glucan branching enzyme activity"/>
    <property type="evidence" value="ECO:0007669"/>
    <property type="project" value="UniProtKB-UniRule"/>
</dbReference>
<dbReference type="GO" id="GO:0004553">
    <property type="term" value="F:hydrolase activity, hydrolyzing O-glycosyl compounds"/>
    <property type="evidence" value="ECO:0007669"/>
    <property type="project" value="InterPro"/>
</dbReference>
<gene>
    <name evidence="9" type="primary">glgB</name>
    <name evidence="12" type="ORF">SY1_17210</name>
</gene>
<dbReference type="InterPro" id="IPR006407">
    <property type="entry name" value="GlgB"/>
</dbReference>
<dbReference type="CDD" id="cd11322">
    <property type="entry name" value="AmyAc_Glg_BE"/>
    <property type="match status" value="1"/>
</dbReference>
<evidence type="ECO:0000256" key="6">
    <source>
        <dbReference type="ARBA" id="ARBA00022679"/>
    </source>
</evidence>
<dbReference type="NCBIfam" id="NF008967">
    <property type="entry name" value="PRK12313.1"/>
    <property type="match status" value="1"/>
</dbReference>
<evidence type="ECO:0000256" key="1">
    <source>
        <dbReference type="ARBA" id="ARBA00000826"/>
    </source>
</evidence>
<name>A0AB94IY60_9BACT</name>
<evidence type="ECO:0000256" key="7">
    <source>
        <dbReference type="ARBA" id="ARBA00023056"/>
    </source>
</evidence>
<dbReference type="SUPFAM" id="SSF51011">
    <property type="entry name" value="Glycosyl hydrolase domain"/>
    <property type="match status" value="1"/>
</dbReference>
<dbReference type="Proteomes" id="UP000008957">
    <property type="component" value="Chromosome"/>
</dbReference>
<dbReference type="InterPro" id="IPR014756">
    <property type="entry name" value="Ig_E-set"/>
</dbReference>
<evidence type="ECO:0000256" key="3">
    <source>
        <dbReference type="ARBA" id="ARBA00009000"/>
    </source>
</evidence>
<dbReference type="InterPro" id="IPR037439">
    <property type="entry name" value="Branching_enzy"/>
</dbReference>
<dbReference type="KEGG" id="sbr:SY1_17210"/>
<dbReference type="Gene3D" id="2.60.40.1180">
    <property type="entry name" value="Golgi alpha-mannosidase II"/>
    <property type="match status" value="1"/>
</dbReference>
<dbReference type="Gene3D" id="2.60.40.10">
    <property type="entry name" value="Immunoglobulins"/>
    <property type="match status" value="1"/>
</dbReference>
<protein>
    <recommendedName>
        <fullName evidence="9">1,4-alpha-glucan branching enzyme GlgB</fullName>
        <ecNumber evidence="9">2.4.1.18</ecNumber>
    </recommendedName>
    <alternativeName>
        <fullName evidence="9">1,4-alpha-D-glucan:1,4-alpha-D-glucan 6-glucosyl-transferase</fullName>
    </alternativeName>
    <alternativeName>
        <fullName evidence="9">Alpha-(1-&gt;4)-glucan branching enzyme</fullName>
    </alternativeName>
    <alternativeName>
        <fullName evidence="9">Glycogen branching enzyme</fullName>
        <shortName evidence="9">BE</shortName>
    </alternativeName>
</protein>
<dbReference type="InterPro" id="IPR006048">
    <property type="entry name" value="A-amylase/branching_C"/>
</dbReference>
<evidence type="ECO:0000256" key="4">
    <source>
        <dbReference type="ARBA" id="ARBA00022600"/>
    </source>
</evidence>
<evidence type="ECO:0000256" key="8">
    <source>
        <dbReference type="ARBA" id="ARBA00023277"/>
    </source>
</evidence>
<keyword evidence="4 9" id="KW-0321">Glycogen metabolism</keyword>